<feature type="domain" description="SGNH hydrolase-type esterase" evidence="2">
    <location>
        <begin position="44"/>
        <end position="216"/>
    </location>
</feature>
<dbReference type="RefSeq" id="WP_404745736.1">
    <property type="nucleotide sequence ID" value="NZ_JBJDQH010000002.1"/>
</dbReference>
<dbReference type="InterPro" id="IPR036514">
    <property type="entry name" value="SGNH_hydro_sf"/>
</dbReference>
<comment type="caution">
    <text evidence="3">The sequence shown here is derived from an EMBL/GenBank/DDBJ whole genome shotgun (WGS) entry which is preliminary data.</text>
</comment>
<evidence type="ECO:0000256" key="1">
    <source>
        <dbReference type="SAM" id="SignalP"/>
    </source>
</evidence>
<dbReference type="GO" id="GO:0016787">
    <property type="term" value="F:hydrolase activity"/>
    <property type="evidence" value="ECO:0007669"/>
    <property type="project" value="UniProtKB-KW"/>
</dbReference>
<dbReference type="EC" id="3.1.-.-" evidence="3"/>
<feature type="signal peptide" evidence="1">
    <location>
        <begin position="1"/>
        <end position="30"/>
    </location>
</feature>
<evidence type="ECO:0000313" key="4">
    <source>
        <dbReference type="Proteomes" id="UP001620295"/>
    </source>
</evidence>
<dbReference type="Gene3D" id="3.40.50.1110">
    <property type="entry name" value="SGNH hydrolase"/>
    <property type="match status" value="1"/>
</dbReference>
<feature type="chain" id="PRO_5045184375" evidence="1">
    <location>
        <begin position="31"/>
        <end position="244"/>
    </location>
</feature>
<reference evidence="3 4" key="1">
    <citation type="submission" date="2024-11" db="EMBL/GenBank/DDBJ databases">
        <title>The Natural Products Discovery Center: Release of the First 8490 Sequenced Strains for Exploring Actinobacteria Biosynthetic Diversity.</title>
        <authorList>
            <person name="Kalkreuter E."/>
            <person name="Kautsar S.A."/>
            <person name="Yang D."/>
            <person name="Bader C.D."/>
            <person name="Teijaro C.N."/>
            <person name="Fluegel L."/>
            <person name="Davis C.M."/>
            <person name="Simpson J.R."/>
            <person name="Lauterbach L."/>
            <person name="Steele A.D."/>
            <person name="Gui C."/>
            <person name="Meng S."/>
            <person name="Li G."/>
            <person name="Viehrig K."/>
            <person name="Ye F."/>
            <person name="Su P."/>
            <person name="Kiefer A.F."/>
            <person name="Nichols A."/>
            <person name="Cepeda A.J."/>
            <person name="Yan W."/>
            <person name="Fan B."/>
            <person name="Jiang Y."/>
            <person name="Adhikari A."/>
            <person name="Zheng C.-J."/>
            <person name="Schuster L."/>
            <person name="Cowan T.M."/>
            <person name="Smanski M.J."/>
            <person name="Chevrette M.G."/>
            <person name="De Carvalho L.P.S."/>
            <person name="Shen B."/>
        </authorList>
    </citation>
    <scope>NUCLEOTIDE SEQUENCE [LARGE SCALE GENOMIC DNA]</scope>
    <source>
        <strain evidence="3 4">NPDC020863</strain>
    </source>
</reference>
<keyword evidence="1" id="KW-0732">Signal</keyword>
<proteinExistence type="predicted"/>
<accession>A0ABW8LF24</accession>
<dbReference type="InterPro" id="IPR051532">
    <property type="entry name" value="Ester_Hydrolysis_Enzymes"/>
</dbReference>
<dbReference type="CDD" id="cd01833">
    <property type="entry name" value="XynB_like"/>
    <property type="match status" value="1"/>
</dbReference>
<gene>
    <name evidence="3" type="ORF">ACI2L5_05555</name>
</gene>
<keyword evidence="4" id="KW-1185">Reference proteome</keyword>
<dbReference type="InterPro" id="IPR013830">
    <property type="entry name" value="SGNH_hydro"/>
</dbReference>
<dbReference type="EMBL" id="JBJDQH010000002">
    <property type="protein sequence ID" value="MFK4264389.1"/>
    <property type="molecule type" value="Genomic_DNA"/>
</dbReference>
<dbReference type="SUPFAM" id="SSF52266">
    <property type="entry name" value="SGNH hydrolase"/>
    <property type="match status" value="1"/>
</dbReference>
<evidence type="ECO:0000313" key="3">
    <source>
        <dbReference type="EMBL" id="MFK4264389.1"/>
    </source>
</evidence>
<dbReference type="PANTHER" id="PTHR30383:SF5">
    <property type="entry name" value="SGNH HYDROLASE-TYPE ESTERASE DOMAIN-CONTAINING PROTEIN"/>
    <property type="match status" value="1"/>
</dbReference>
<protein>
    <submittedName>
        <fullName evidence="3">SGNH/GDSL hydrolase family protein</fullName>
        <ecNumber evidence="3">3.1.-.-</ecNumber>
    </submittedName>
</protein>
<dbReference type="PANTHER" id="PTHR30383">
    <property type="entry name" value="THIOESTERASE 1/PROTEASE 1/LYSOPHOSPHOLIPASE L1"/>
    <property type="match status" value="1"/>
</dbReference>
<keyword evidence="3" id="KW-0378">Hydrolase</keyword>
<dbReference type="Proteomes" id="UP001620295">
    <property type="component" value="Unassembled WGS sequence"/>
</dbReference>
<sequence>MTSVRRLVTSTIALAGLILALFTATGTAHAAPAAPKAGVRVMPLGDSITDGFNVPGGYRIDLWQKLVAGGHNVDFVGSQSNGPGNLGDRDHEGHSGWTIGQIDSNVVNWLRTYTPRTVLLHIGTNDMYGSDPAGAPGRLSTLLDHITATSPNTEVFVATIVPISFADSTVRTFNATIPGIVQSKVNAGKRVHLVDMYRALTTADLADGVHPNAGGYSKMANVWYSALLSVPGSMDVRGLARTGR</sequence>
<organism evidence="3 4">
    <name type="scientific">Streptomyces milbemycinicus</name>
    <dbReference type="NCBI Taxonomy" id="476552"/>
    <lineage>
        <taxon>Bacteria</taxon>
        <taxon>Bacillati</taxon>
        <taxon>Actinomycetota</taxon>
        <taxon>Actinomycetes</taxon>
        <taxon>Kitasatosporales</taxon>
        <taxon>Streptomycetaceae</taxon>
        <taxon>Streptomyces</taxon>
    </lineage>
</organism>
<name>A0ABW8LF24_9ACTN</name>
<evidence type="ECO:0000259" key="2">
    <source>
        <dbReference type="Pfam" id="PF13472"/>
    </source>
</evidence>
<dbReference type="Pfam" id="PF13472">
    <property type="entry name" value="Lipase_GDSL_2"/>
    <property type="match status" value="1"/>
</dbReference>